<protein>
    <submittedName>
        <fullName evidence="3">Uncharacterized protein</fullName>
    </submittedName>
</protein>
<evidence type="ECO:0000256" key="2">
    <source>
        <dbReference type="SAM" id="Phobius"/>
    </source>
</evidence>
<sequence length="96" mass="10973">MYCYEINPYAAPVRRLWVIEAFLVCAAMMGDSSLVTAAGRRSYKDKSGAGYRKSRLRGLEKPRSGDRDPFREMYGFKYRPPSGTIIQPMSRVQRVS</sequence>
<dbReference type="EMBL" id="JALNTZ010000010">
    <property type="protein sequence ID" value="KAJ3640096.1"/>
    <property type="molecule type" value="Genomic_DNA"/>
</dbReference>
<reference evidence="3" key="1">
    <citation type="journal article" date="2023" name="G3 (Bethesda)">
        <title>Whole genome assemblies of Zophobas morio and Tenebrio molitor.</title>
        <authorList>
            <person name="Kaur S."/>
            <person name="Stinson S.A."/>
            <person name="diCenzo G.C."/>
        </authorList>
    </citation>
    <scope>NUCLEOTIDE SEQUENCE</scope>
    <source>
        <strain evidence="3">QUZm001</strain>
    </source>
</reference>
<evidence type="ECO:0000313" key="4">
    <source>
        <dbReference type="Proteomes" id="UP001168821"/>
    </source>
</evidence>
<dbReference type="Proteomes" id="UP001168821">
    <property type="component" value="Unassembled WGS sequence"/>
</dbReference>
<gene>
    <name evidence="3" type="ORF">Zmor_003412</name>
</gene>
<feature type="compositionally biased region" description="Basic and acidic residues" evidence="1">
    <location>
        <begin position="57"/>
        <end position="71"/>
    </location>
</feature>
<keyword evidence="2" id="KW-1133">Transmembrane helix</keyword>
<dbReference type="AlphaFoldDB" id="A0AA38HM63"/>
<feature type="region of interest" description="Disordered" evidence="1">
    <location>
        <begin position="40"/>
        <end position="96"/>
    </location>
</feature>
<proteinExistence type="predicted"/>
<keyword evidence="2" id="KW-0812">Transmembrane</keyword>
<evidence type="ECO:0000313" key="3">
    <source>
        <dbReference type="EMBL" id="KAJ3640096.1"/>
    </source>
</evidence>
<evidence type="ECO:0000256" key="1">
    <source>
        <dbReference type="SAM" id="MobiDB-lite"/>
    </source>
</evidence>
<accession>A0AA38HM63</accession>
<feature type="transmembrane region" description="Helical" evidence="2">
    <location>
        <begin position="16"/>
        <end position="37"/>
    </location>
</feature>
<keyword evidence="2" id="KW-0472">Membrane</keyword>
<organism evidence="3 4">
    <name type="scientific">Zophobas morio</name>
    <dbReference type="NCBI Taxonomy" id="2755281"/>
    <lineage>
        <taxon>Eukaryota</taxon>
        <taxon>Metazoa</taxon>
        <taxon>Ecdysozoa</taxon>
        <taxon>Arthropoda</taxon>
        <taxon>Hexapoda</taxon>
        <taxon>Insecta</taxon>
        <taxon>Pterygota</taxon>
        <taxon>Neoptera</taxon>
        <taxon>Endopterygota</taxon>
        <taxon>Coleoptera</taxon>
        <taxon>Polyphaga</taxon>
        <taxon>Cucujiformia</taxon>
        <taxon>Tenebrionidae</taxon>
        <taxon>Zophobas</taxon>
    </lineage>
</organism>
<name>A0AA38HM63_9CUCU</name>
<keyword evidence="4" id="KW-1185">Reference proteome</keyword>
<comment type="caution">
    <text evidence="3">The sequence shown here is derived from an EMBL/GenBank/DDBJ whole genome shotgun (WGS) entry which is preliminary data.</text>
</comment>